<sequence>MKRITLDKLTGKLEKASYQTQYDHIMSLIREGRIKPVAASGKNGKKPALYLEYWITEPEEEQKERLERLRLLKEELEYGLSPAIGIDYYVSHPEVYEAERSWVLMMDRYLKNCREKLRTEESMNERSFEIWGREKFLKEEQGKTVCRHMGISMEMLNIYDTSEPLAYYSHTKKVPQNLLIIENKDTFYTMRRHLISGGGPIFGLETGTLIYGAGKQILRSFRDFSLCMEPYITNSGNKIYYFGDLDYEGISIYEDLCGRFGREWVIEPFKAAYIAMTEKVLNTLTVQDSLDSGLCSLPGMKEKQSRRGGDLFFGYFEAAEQEKMKAVLLAGKYIPQECLTISDLPMRPGDYDGT</sequence>
<dbReference type="AlphaFoldDB" id="A0A413WT44"/>
<evidence type="ECO:0000313" key="1">
    <source>
        <dbReference type="EMBL" id="GKH00501.1"/>
    </source>
</evidence>
<dbReference type="EMBL" id="BQNJ01000001">
    <property type="protein sequence ID" value="GKH00501.1"/>
    <property type="molecule type" value="Genomic_DNA"/>
</dbReference>
<dbReference type="GeneID" id="93148222"/>
<name>A0A413WT44_9FIRM</name>
<protein>
    <submittedName>
        <fullName evidence="1">Uncharacterized protein</fullName>
    </submittedName>
</protein>
<dbReference type="RefSeq" id="WP_118041910.1">
    <property type="nucleotide sequence ID" value="NZ_BQNJ01000001.1"/>
</dbReference>
<evidence type="ECO:0000313" key="2">
    <source>
        <dbReference type="Proteomes" id="UP001055091"/>
    </source>
</evidence>
<organism evidence="1 2">
    <name type="scientific">Hungatella hathewayi</name>
    <dbReference type="NCBI Taxonomy" id="154046"/>
    <lineage>
        <taxon>Bacteria</taxon>
        <taxon>Bacillati</taxon>
        <taxon>Bacillota</taxon>
        <taxon>Clostridia</taxon>
        <taxon>Lachnospirales</taxon>
        <taxon>Lachnospiraceae</taxon>
        <taxon>Hungatella</taxon>
    </lineage>
</organism>
<dbReference type="Pfam" id="PF09983">
    <property type="entry name" value="JetD_C"/>
    <property type="match status" value="1"/>
</dbReference>
<proteinExistence type="predicted"/>
<dbReference type="Proteomes" id="UP001055091">
    <property type="component" value="Unassembled WGS sequence"/>
</dbReference>
<comment type="caution">
    <text evidence="1">The sequence shown here is derived from an EMBL/GenBank/DDBJ whole genome shotgun (WGS) entry which is preliminary data.</text>
</comment>
<reference evidence="1" key="1">
    <citation type="submission" date="2022-01" db="EMBL/GenBank/DDBJ databases">
        <title>Novel bile acid biosynthetic pathways are enriched in the microbiome of centenarians.</title>
        <authorList>
            <person name="Sato Y."/>
            <person name="Atarashi K."/>
            <person name="Plichta R.D."/>
            <person name="Arai Y."/>
            <person name="Sasajima S."/>
            <person name="Kearney M.S."/>
            <person name="Suda W."/>
            <person name="Takeshita K."/>
            <person name="Sasaki T."/>
            <person name="Okamoto S."/>
            <person name="Skelly N.A."/>
            <person name="Okamura Y."/>
            <person name="Vlamakis H."/>
            <person name="Li Y."/>
            <person name="Tanoue T."/>
            <person name="Takei H."/>
            <person name="Nittono H."/>
            <person name="Narushima S."/>
            <person name="Irie J."/>
            <person name="Itoh H."/>
            <person name="Moriya K."/>
            <person name="Sugiura Y."/>
            <person name="Suematsu M."/>
            <person name="Moritoki N."/>
            <person name="Shibata S."/>
            <person name="Littman R.D."/>
            <person name="Fischbach A.M."/>
            <person name="Uwamino Y."/>
            <person name="Inoue T."/>
            <person name="Honda A."/>
            <person name="Hattori M."/>
            <person name="Murai T."/>
            <person name="Xavier J.R."/>
            <person name="Hirose N."/>
            <person name="Honda K."/>
        </authorList>
    </citation>
    <scope>NUCLEOTIDE SEQUENCE</scope>
    <source>
        <strain evidence="1">CE91-St55</strain>
    </source>
</reference>
<dbReference type="InterPro" id="IPR024534">
    <property type="entry name" value="JetD_C"/>
</dbReference>
<accession>A0A413WT44</accession>
<gene>
    <name evidence="1" type="ORF">CE91St55_24820</name>
</gene>